<sequence>MEAPCQKIVWDVLPAIRAAIAVELVKCGVSQVEAARMLAIAPSAVSQYLSGKRGYRIEFENDVKLSIEQLARDLKEGKEVNLVQRTCDICHQLREGEEYQCGGGNTSPKNPRCGS</sequence>
<dbReference type="InterPro" id="IPR010982">
    <property type="entry name" value="Lambda_DNA-bd_dom_sf"/>
</dbReference>
<reference evidence="2" key="1">
    <citation type="journal article" date="2015" name="Microbiology">
        <title>Genome of Methanoregula boonei 6A8 reveals adaptations to oligotrophic peatland environments.</title>
        <authorList>
            <person name="Braeuer S."/>
            <person name="Cadillo-Quiroz H."/>
            <person name="Kyrpides N."/>
            <person name="Woyke T."/>
            <person name="Goodwin L."/>
            <person name="Detter C."/>
            <person name="Podell S."/>
            <person name="Yavitt J.B."/>
            <person name="Zinder S.H."/>
        </authorList>
    </citation>
    <scope>NUCLEOTIDE SEQUENCE [LARGE SCALE GENOMIC DNA]</scope>
    <source>
        <strain evidence="2">DSM 21154 / JCM 14090 / 6A8</strain>
    </source>
</reference>
<proteinExistence type="predicted"/>
<dbReference type="HOGENOM" id="CLU_133047_1_0_2"/>
<protein>
    <recommendedName>
        <fullName evidence="3">Transcriptional regulator-like protein</fullName>
    </recommendedName>
</protein>
<dbReference type="AlphaFoldDB" id="A7IA77"/>
<dbReference type="RefSeq" id="WP_012107696.1">
    <property type="nucleotide sequence ID" value="NC_009712.1"/>
</dbReference>
<dbReference type="GO" id="GO:0003677">
    <property type="term" value="F:DNA binding"/>
    <property type="evidence" value="ECO:0007669"/>
    <property type="project" value="InterPro"/>
</dbReference>
<evidence type="ECO:0000313" key="1">
    <source>
        <dbReference type="EMBL" id="ABS56638.1"/>
    </source>
</evidence>
<dbReference type="KEGG" id="mbn:Mboo_2124"/>
<dbReference type="eggNOG" id="arCOG00017">
    <property type="taxonomic scope" value="Archaea"/>
</dbReference>
<dbReference type="PANTHER" id="PTHR40730:SF3">
    <property type="entry name" value="HTH CRO_C1-TYPE DOMAIN-CONTAINING PROTEIN"/>
    <property type="match status" value="1"/>
</dbReference>
<dbReference type="SUPFAM" id="SSF47413">
    <property type="entry name" value="lambda repressor-like DNA-binding domains"/>
    <property type="match status" value="1"/>
</dbReference>
<dbReference type="Proteomes" id="UP000002408">
    <property type="component" value="Chromosome"/>
</dbReference>
<name>A7IA77_METB6</name>
<dbReference type="EMBL" id="CP000780">
    <property type="protein sequence ID" value="ABS56638.1"/>
    <property type="molecule type" value="Genomic_DNA"/>
</dbReference>
<dbReference type="Gene3D" id="1.10.260.40">
    <property type="entry name" value="lambda repressor-like DNA-binding domains"/>
    <property type="match status" value="1"/>
</dbReference>
<evidence type="ECO:0000313" key="2">
    <source>
        <dbReference type="Proteomes" id="UP000002408"/>
    </source>
</evidence>
<organism evidence="1 2">
    <name type="scientific">Methanoregula boonei (strain DSM 21154 / JCM 14090 / 6A8)</name>
    <dbReference type="NCBI Taxonomy" id="456442"/>
    <lineage>
        <taxon>Archaea</taxon>
        <taxon>Methanobacteriati</taxon>
        <taxon>Methanobacteriota</taxon>
        <taxon>Stenosarchaea group</taxon>
        <taxon>Methanomicrobia</taxon>
        <taxon>Methanomicrobiales</taxon>
        <taxon>Methanoregulaceae</taxon>
        <taxon>Methanoregula</taxon>
    </lineage>
</organism>
<dbReference type="GeneID" id="5410211"/>
<dbReference type="OrthoDB" id="42697at2157"/>
<dbReference type="PANTHER" id="PTHR40730">
    <property type="entry name" value="TRANSCRIPTIONAL REGULATOR PROTEIN-LIKE PROTEIN"/>
    <property type="match status" value="1"/>
</dbReference>
<evidence type="ECO:0008006" key="3">
    <source>
        <dbReference type="Google" id="ProtNLM"/>
    </source>
</evidence>
<accession>A7IA77</accession>
<dbReference type="STRING" id="456442.Mboo_2124"/>
<keyword evidence="2" id="KW-1185">Reference proteome</keyword>
<gene>
    <name evidence="1" type="ordered locus">Mboo_2124</name>
</gene>